<dbReference type="InterPro" id="IPR004090">
    <property type="entry name" value="Chemotax_Me-accpt_rcpt"/>
</dbReference>
<feature type="coiled-coil region" evidence="12">
    <location>
        <begin position="249"/>
        <end position="283"/>
    </location>
</feature>
<evidence type="ECO:0000256" key="6">
    <source>
        <dbReference type="ARBA" id="ARBA00022692"/>
    </source>
</evidence>
<dbReference type="NCBIfam" id="TIGR00229">
    <property type="entry name" value="sensory_box"/>
    <property type="match status" value="1"/>
</dbReference>
<evidence type="ECO:0000256" key="4">
    <source>
        <dbReference type="ARBA" id="ARBA00022500"/>
    </source>
</evidence>
<dbReference type="Gene3D" id="3.30.450.20">
    <property type="entry name" value="PAS domain"/>
    <property type="match status" value="1"/>
</dbReference>
<keyword evidence="6 13" id="KW-0812">Transmembrane</keyword>
<keyword evidence="4" id="KW-0145">Chemotaxis</keyword>
<dbReference type="SUPFAM" id="SSF58104">
    <property type="entry name" value="Methyl-accepting chemotaxis protein (MCP) signaling domain"/>
    <property type="match status" value="1"/>
</dbReference>
<dbReference type="FunFam" id="3.30.450.20:FF:000046">
    <property type="entry name" value="Aerotaxis sensor receptor"/>
    <property type="match status" value="1"/>
</dbReference>
<dbReference type="InterPro" id="IPR035965">
    <property type="entry name" value="PAS-like_dom_sf"/>
</dbReference>
<evidence type="ECO:0000256" key="8">
    <source>
        <dbReference type="ARBA" id="ARBA00023136"/>
    </source>
</evidence>
<dbReference type="AlphaFoldDB" id="A0A6G9QH49"/>
<evidence type="ECO:0000256" key="9">
    <source>
        <dbReference type="ARBA" id="ARBA00023224"/>
    </source>
</evidence>
<protein>
    <submittedName>
        <fullName evidence="16">Methyl-accepting chemotaxis protein</fullName>
    </submittedName>
</protein>
<keyword evidence="3" id="KW-0488">Methylation</keyword>
<dbReference type="PANTHER" id="PTHR32089:SF52">
    <property type="entry name" value="CHEMOTAXIS SIGNAL TRANSDUCTION SYSTEM METHYL ACCEPTING SENSORY TRANSDUCER WITH PAS SENSORY DOMAIN"/>
    <property type="match status" value="1"/>
</dbReference>
<dbReference type="InterPro" id="IPR001610">
    <property type="entry name" value="PAC"/>
</dbReference>
<evidence type="ECO:0000313" key="16">
    <source>
        <dbReference type="EMBL" id="QIR13493.1"/>
    </source>
</evidence>
<keyword evidence="7 13" id="KW-1133">Transmembrane helix</keyword>
<dbReference type="GO" id="GO:0052131">
    <property type="term" value="P:positive aerotaxis"/>
    <property type="evidence" value="ECO:0007669"/>
    <property type="project" value="UniProtKB-ARBA"/>
</dbReference>
<evidence type="ECO:0000256" key="11">
    <source>
        <dbReference type="PROSITE-ProRule" id="PRU00284"/>
    </source>
</evidence>
<accession>A0A6G9QH49</accession>
<dbReference type="InterPro" id="IPR000014">
    <property type="entry name" value="PAS"/>
</dbReference>
<evidence type="ECO:0000256" key="1">
    <source>
        <dbReference type="ARBA" id="ARBA00004429"/>
    </source>
</evidence>
<dbReference type="CDD" id="cd00130">
    <property type="entry name" value="PAS"/>
    <property type="match status" value="1"/>
</dbReference>
<keyword evidence="5" id="KW-0997">Cell inner membrane</keyword>
<dbReference type="Pfam" id="PF08447">
    <property type="entry name" value="PAS_3"/>
    <property type="match status" value="1"/>
</dbReference>
<name>A0A6G9QH49_9GAMM</name>
<dbReference type="GO" id="GO:0005886">
    <property type="term" value="C:plasma membrane"/>
    <property type="evidence" value="ECO:0007669"/>
    <property type="project" value="UniProtKB-SubCell"/>
</dbReference>
<dbReference type="SMART" id="SM00086">
    <property type="entry name" value="PAC"/>
    <property type="match status" value="1"/>
</dbReference>
<reference evidence="16 17" key="1">
    <citation type="submission" date="2020-03" db="EMBL/GenBank/DDBJ databases">
        <title>Complete genome sequence of Shewanella sp.</title>
        <authorList>
            <person name="Kim Y.-S."/>
            <person name="Kim S.-J."/>
            <person name="Jung H.-K."/>
            <person name="Kim K.-H."/>
        </authorList>
    </citation>
    <scope>NUCLEOTIDE SEQUENCE [LARGE SCALE GENOMIC DNA]</scope>
    <source>
        <strain evidence="16 17">PN3F2</strain>
    </source>
</reference>
<feature type="coiled-coil region" evidence="12">
    <location>
        <begin position="312"/>
        <end position="339"/>
    </location>
</feature>
<dbReference type="GO" id="GO:0007165">
    <property type="term" value="P:signal transduction"/>
    <property type="evidence" value="ECO:0007669"/>
    <property type="project" value="UniProtKB-KW"/>
</dbReference>
<evidence type="ECO:0000256" key="13">
    <source>
        <dbReference type="SAM" id="Phobius"/>
    </source>
</evidence>
<dbReference type="SUPFAM" id="SSF55785">
    <property type="entry name" value="PYP-like sensor domain (PAS domain)"/>
    <property type="match status" value="1"/>
</dbReference>
<proteinExistence type="inferred from homology"/>
<dbReference type="Pfam" id="PF00015">
    <property type="entry name" value="MCPsignal"/>
    <property type="match status" value="1"/>
</dbReference>
<dbReference type="SMART" id="SM00283">
    <property type="entry name" value="MA"/>
    <property type="match status" value="1"/>
</dbReference>
<feature type="domain" description="Methyl-accepting transducer" evidence="14">
    <location>
        <begin position="241"/>
        <end position="477"/>
    </location>
</feature>
<keyword evidence="9 11" id="KW-0807">Transducer</keyword>
<gene>
    <name evidence="16" type="ORF">HBH39_02405</name>
</gene>
<keyword evidence="17" id="KW-1185">Reference proteome</keyword>
<evidence type="ECO:0000256" key="3">
    <source>
        <dbReference type="ARBA" id="ARBA00022481"/>
    </source>
</evidence>
<dbReference type="InterPro" id="IPR013655">
    <property type="entry name" value="PAS_fold_3"/>
</dbReference>
<evidence type="ECO:0000256" key="7">
    <source>
        <dbReference type="ARBA" id="ARBA00022989"/>
    </source>
</evidence>
<dbReference type="PROSITE" id="PS50112">
    <property type="entry name" value="PAS"/>
    <property type="match status" value="1"/>
</dbReference>
<evidence type="ECO:0000259" key="15">
    <source>
        <dbReference type="PROSITE" id="PS50112"/>
    </source>
</evidence>
<evidence type="ECO:0000256" key="10">
    <source>
        <dbReference type="ARBA" id="ARBA00029447"/>
    </source>
</evidence>
<dbReference type="RefSeq" id="WP_167675273.1">
    <property type="nucleotide sequence ID" value="NZ_CP050313.1"/>
</dbReference>
<evidence type="ECO:0000256" key="12">
    <source>
        <dbReference type="SAM" id="Coils"/>
    </source>
</evidence>
<dbReference type="InterPro" id="IPR004089">
    <property type="entry name" value="MCPsignal_dom"/>
</dbReference>
<keyword evidence="8 13" id="KW-0472">Membrane</keyword>
<dbReference type="GO" id="GO:0004888">
    <property type="term" value="F:transmembrane signaling receptor activity"/>
    <property type="evidence" value="ECO:0007669"/>
    <property type="project" value="InterPro"/>
</dbReference>
<comment type="similarity">
    <text evidence="10">Belongs to the methyl-accepting chemotaxis (MCP) protein family.</text>
</comment>
<keyword evidence="2" id="KW-1003">Cell membrane</keyword>
<keyword evidence="12" id="KW-0175">Coiled coil</keyword>
<dbReference type="PRINTS" id="PR00260">
    <property type="entry name" value="CHEMTRNSDUCR"/>
</dbReference>
<dbReference type="PROSITE" id="PS50111">
    <property type="entry name" value="CHEMOTAXIS_TRANSDUC_2"/>
    <property type="match status" value="1"/>
</dbReference>
<organism evidence="16 17">
    <name type="scientific">Shewanella aestuarii</name>
    <dbReference type="NCBI Taxonomy" id="1028752"/>
    <lineage>
        <taxon>Bacteria</taxon>
        <taxon>Pseudomonadati</taxon>
        <taxon>Pseudomonadota</taxon>
        <taxon>Gammaproteobacteria</taxon>
        <taxon>Alteromonadales</taxon>
        <taxon>Shewanellaceae</taxon>
        <taxon>Shewanella</taxon>
    </lineage>
</organism>
<evidence type="ECO:0000259" key="14">
    <source>
        <dbReference type="PROSITE" id="PS50111"/>
    </source>
</evidence>
<dbReference type="EMBL" id="CP050313">
    <property type="protein sequence ID" value="QIR13493.1"/>
    <property type="molecule type" value="Genomic_DNA"/>
</dbReference>
<evidence type="ECO:0000256" key="2">
    <source>
        <dbReference type="ARBA" id="ARBA00022475"/>
    </source>
</evidence>
<dbReference type="FunFam" id="1.10.287.950:FF:000001">
    <property type="entry name" value="Methyl-accepting chemotaxis sensory transducer"/>
    <property type="match status" value="1"/>
</dbReference>
<sequence length="512" mass="56323">MRNKPVTNKEVKLAPDDELVSITDTRGIITYANPCFIRISGYSEQELVSHNHNLVRHPDMPAAAFQDLWDRLKAGDSWRGIVKNRCKDGSYYWVDAFVSPLYENGKITGYQSVRIKAKPEYIQNATRLYASILQGKKISNPLSFSQKQLIGALLVMAGAITLGISTSVFASFAFILFAVVLAGLFKEELFSIPAKITQYKNDYDSVSRLVFCGNSNSSVLDFQLKMNQAKMQGVLGRAQDQGNHLDRIANELVATAKQANQSIEQQTDQINQIATAIEEMNMTAAEMAQHAVSTSTSVEQVQLVCVDNLGAMKTNRDNIENLTRSVTEAAENAHLLNKEAENVANAMLEINGIAEQTNLLALNAAIEAARAGEQGRGFAVVADEVRALSTRTQLSTDLISKSVQSMHTMLNKWSQQMQSSKQQAANCVDEISHVAEQFEQAYQQVTGINQFTQQSAVAAEQQKAVTNEMTHNIHQISELSQSNVDNLIVIGSAAQNIQQNAEKAKGLRNTFG</sequence>
<evidence type="ECO:0000256" key="5">
    <source>
        <dbReference type="ARBA" id="ARBA00022519"/>
    </source>
</evidence>
<feature type="transmembrane region" description="Helical" evidence="13">
    <location>
        <begin position="152"/>
        <end position="185"/>
    </location>
</feature>
<feature type="domain" description="PAS" evidence="15">
    <location>
        <begin position="20"/>
        <end position="59"/>
    </location>
</feature>
<dbReference type="PANTHER" id="PTHR32089">
    <property type="entry name" value="METHYL-ACCEPTING CHEMOTAXIS PROTEIN MCPB"/>
    <property type="match status" value="1"/>
</dbReference>
<comment type="subcellular location">
    <subcellularLocation>
        <location evidence="1">Cell inner membrane</location>
        <topology evidence="1">Multi-pass membrane protein</topology>
    </subcellularLocation>
</comment>
<dbReference type="KEGG" id="saes:HBH39_02405"/>
<dbReference type="Gene3D" id="1.10.287.950">
    <property type="entry name" value="Methyl-accepting chemotaxis protein"/>
    <property type="match status" value="1"/>
</dbReference>
<evidence type="ECO:0000313" key="17">
    <source>
        <dbReference type="Proteomes" id="UP000502608"/>
    </source>
</evidence>
<dbReference type="Proteomes" id="UP000502608">
    <property type="component" value="Chromosome"/>
</dbReference>